<gene>
    <name evidence="1" type="ORF">L596_001090</name>
</gene>
<protein>
    <submittedName>
        <fullName evidence="1">Uncharacterized protein</fullName>
    </submittedName>
</protein>
<reference evidence="1 2" key="2">
    <citation type="journal article" date="2019" name="G3 (Bethesda)">
        <title>Hybrid Assembly of the Genome of the Entomopathogenic Nematode Steinernema carpocapsae Identifies the X-Chromosome.</title>
        <authorList>
            <person name="Serra L."/>
            <person name="Macchietto M."/>
            <person name="Macias-Munoz A."/>
            <person name="McGill C.J."/>
            <person name="Rodriguez I.M."/>
            <person name="Rodriguez B."/>
            <person name="Murad R."/>
            <person name="Mortazavi A."/>
        </authorList>
    </citation>
    <scope>NUCLEOTIDE SEQUENCE [LARGE SCALE GENOMIC DNA]</scope>
    <source>
        <strain evidence="1 2">ALL</strain>
    </source>
</reference>
<comment type="caution">
    <text evidence="1">The sequence shown here is derived from an EMBL/GenBank/DDBJ whole genome shotgun (WGS) entry which is preliminary data.</text>
</comment>
<proteinExistence type="predicted"/>
<evidence type="ECO:0000313" key="1">
    <source>
        <dbReference type="EMBL" id="TMS33331.1"/>
    </source>
</evidence>
<keyword evidence="2" id="KW-1185">Reference proteome</keyword>
<name>A0A4U8UKR7_STECR</name>
<dbReference type="EMBL" id="CM016762">
    <property type="protein sequence ID" value="TMS33331.1"/>
    <property type="molecule type" value="Genomic_DNA"/>
</dbReference>
<evidence type="ECO:0000313" key="2">
    <source>
        <dbReference type="Proteomes" id="UP000298663"/>
    </source>
</evidence>
<accession>A0A4U8UKR7</accession>
<reference evidence="1 2" key="1">
    <citation type="journal article" date="2015" name="Genome Biol.">
        <title>Comparative genomics of Steinernema reveals deeply conserved gene regulatory networks.</title>
        <authorList>
            <person name="Dillman A.R."/>
            <person name="Macchietto M."/>
            <person name="Porter C.F."/>
            <person name="Rogers A."/>
            <person name="Williams B."/>
            <person name="Antoshechkin I."/>
            <person name="Lee M.M."/>
            <person name="Goodwin Z."/>
            <person name="Lu X."/>
            <person name="Lewis E.E."/>
            <person name="Goodrich-Blair H."/>
            <person name="Stock S.P."/>
            <person name="Adams B.J."/>
            <person name="Sternberg P.W."/>
            <person name="Mortazavi A."/>
        </authorList>
    </citation>
    <scope>NUCLEOTIDE SEQUENCE [LARGE SCALE GENOMIC DNA]</scope>
    <source>
        <strain evidence="1 2">ALL</strain>
    </source>
</reference>
<sequence>MKIPRFHLGIAAYQPGADERALVSRAPDREARVPDVRSVLGGPGADVLRVFWYRSGLQRCPVRKVMFGGFSVWGRQVQDFSLESLPEALKFPSEA</sequence>
<dbReference type="AlphaFoldDB" id="A0A4U8UKR7"/>
<dbReference type="Proteomes" id="UP000298663">
    <property type="component" value="Chromosome X"/>
</dbReference>
<dbReference type="EMBL" id="AZBU02000001">
    <property type="protein sequence ID" value="TMS33331.1"/>
    <property type="molecule type" value="Genomic_DNA"/>
</dbReference>
<organism evidence="1 2">
    <name type="scientific">Steinernema carpocapsae</name>
    <name type="common">Entomopathogenic nematode</name>
    <dbReference type="NCBI Taxonomy" id="34508"/>
    <lineage>
        <taxon>Eukaryota</taxon>
        <taxon>Metazoa</taxon>
        <taxon>Ecdysozoa</taxon>
        <taxon>Nematoda</taxon>
        <taxon>Chromadorea</taxon>
        <taxon>Rhabditida</taxon>
        <taxon>Tylenchina</taxon>
        <taxon>Panagrolaimomorpha</taxon>
        <taxon>Strongyloidoidea</taxon>
        <taxon>Steinernematidae</taxon>
        <taxon>Steinernema</taxon>
    </lineage>
</organism>